<dbReference type="GO" id="GO:0045944">
    <property type="term" value="P:positive regulation of transcription by RNA polymerase II"/>
    <property type="evidence" value="ECO:0007669"/>
    <property type="project" value="TreeGrafter"/>
</dbReference>
<evidence type="ECO:0000313" key="19">
    <source>
        <dbReference type="EMBL" id="CAF1101905.1"/>
    </source>
</evidence>
<accession>A0A814P7K7</accession>
<proteinExistence type="inferred from homology"/>
<dbReference type="InterPro" id="IPR039739">
    <property type="entry name" value="MAG2/RNF10"/>
</dbReference>
<protein>
    <recommendedName>
        <fullName evidence="14">E3 ubiquitin-protein ligase RNF10</fullName>
        <ecNumber evidence="6">2.3.2.27</ecNumber>
    </recommendedName>
    <alternativeName>
        <fullName evidence="15">RING finger protein 10</fullName>
    </alternativeName>
</protein>
<dbReference type="EMBL" id="CAJNOQ010005534">
    <property type="protein sequence ID" value="CAF1101905.1"/>
    <property type="molecule type" value="Genomic_DNA"/>
</dbReference>
<keyword evidence="7" id="KW-0963">Cytoplasm</keyword>
<comment type="subcellular location">
    <subcellularLocation>
        <location evidence="3">Cytoplasm</location>
    </subcellularLocation>
    <subcellularLocation>
        <location evidence="2">Nucleus</location>
    </subcellularLocation>
</comment>
<comment type="caution">
    <text evidence="19">The sequence shown here is derived from an EMBL/GenBank/DDBJ whole genome shotgun (WGS) entry which is preliminary data.</text>
</comment>
<dbReference type="Gene3D" id="3.30.40.10">
    <property type="entry name" value="Zinc/RING finger domain, C3HC4 (zinc finger)"/>
    <property type="match status" value="1"/>
</dbReference>
<dbReference type="FunFam" id="3.30.40.10:FF:000112">
    <property type="entry name" value="RING finger protein 10"/>
    <property type="match status" value="1"/>
</dbReference>
<dbReference type="GO" id="GO:0000976">
    <property type="term" value="F:transcription cis-regulatory region binding"/>
    <property type="evidence" value="ECO:0007669"/>
    <property type="project" value="TreeGrafter"/>
</dbReference>
<name>A0A814P7K7_9BILA</name>
<evidence type="ECO:0000256" key="1">
    <source>
        <dbReference type="ARBA" id="ARBA00000900"/>
    </source>
</evidence>
<feature type="compositionally biased region" description="Low complexity" evidence="17">
    <location>
        <begin position="550"/>
        <end position="559"/>
    </location>
</feature>
<dbReference type="PROSITE" id="PS50089">
    <property type="entry name" value="ZF_RING_2"/>
    <property type="match status" value="1"/>
</dbReference>
<evidence type="ECO:0000256" key="7">
    <source>
        <dbReference type="ARBA" id="ARBA00022490"/>
    </source>
</evidence>
<dbReference type="EC" id="2.3.2.27" evidence="6"/>
<feature type="region of interest" description="Disordered" evidence="17">
    <location>
        <begin position="593"/>
        <end position="629"/>
    </location>
</feature>
<dbReference type="EMBL" id="CAJOBC010005534">
    <property type="protein sequence ID" value="CAF3866795.1"/>
    <property type="molecule type" value="Genomic_DNA"/>
</dbReference>
<keyword evidence="13" id="KW-0539">Nucleus</keyword>
<evidence type="ECO:0000256" key="17">
    <source>
        <dbReference type="SAM" id="MobiDB-lite"/>
    </source>
</evidence>
<dbReference type="GO" id="GO:0005737">
    <property type="term" value="C:cytoplasm"/>
    <property type="evidence" value="ECO:0007669"/>
    <property type="project" value="UniProtKB-SubCell"/>
</dbReference>
<gene>
    <name evidence="19" type="ORF">GPM918_LOCUS18791</name>
    <name evidence="20" type="ORF">SRO942_LOCUS18788</name>
</gene>
<dbReference type="InterPro" id="IPR001841">
    <property type="entry name" value="Znf_RING"/>
</dbReference>
<comment type="similarity">
    <text evidence="5">Belongs to the RNF10 family.</text>
</comment>
<dbReference type="InterPro" id="IPR013083">
    <property type="entry name" value="Znf_RING/FYVE/PHD"/>
</dbReference>
<evidence type="ECO:0000256" key="15">
    <source>
        <dbReference type="ARBA" id="ARBA00035390"/>
    </source>
</evidence>
<dbReference type="Proteomes" id="UP000663829">
    <property type="component" value="Unassembled WGS sequence"/>
</dbReference>
<evidence type="ECO:0000256" key="16">
    <source>
        <dbReference type="PROSITE-ProRule" id="PRU00175"/>
    </source>
</evidence>
<feature type="compositionally biased region" description="Basic and acidic residues" evidence="17">
    <location>
        <begin position="283"/>
        <end position="292"/>
    </location>
</feature>
<dbReference type="InterPro" id="IPR017907">
    <property type="entry name" value="Znf_RING_CS"/>
</dbReference>
<evidence type="ECO:0000256" key="13">
    <source>
        <dbReference type="ARBA" id="ARBA00023242"/>
    </source>
</evidence>
<dbReference type="PANTHER" id="PTHR12983:SF9">
    <property type="entry name" value="E3 UBIQUITIN-PROTEIN LIGASE RNF10"/>
    <property type="match status" value="1"/>
</dbReference>
<dbReference type="Proteomes" id="UP000681722">
    <property type="component" value="Unassembled WGS sequence"/>
</dbReference>
<evidence type="ECO:0000256" key="9">
    <source>
        <dbReference type="ARBA" id="ARBA00022723"/>
    </source>
</evidence>
<feature type="region of interest" description="Disordered" evidence="17">
    <location>
        <begin position="548"/>
        <end position="567"/>
    </location>
</feature>
<evidence type="ECO:0000256" key="5">
    <source>
        <dbReference type="ARBA" id="ARBA00008117"/>
    </source>
</evidence>
<sequence length="698" mass="80800">DLDAGYVDIFNDDHTDFDLDETLEKRCGKKINVNHLLNFHFFEKQRSMSSYGRRAYGNGKYFQTKHFSKEQFLQANCQFVVKVDGDYSLHFADPDLPIDWTKVEQVRLCSNEQLKCPICLCQPVAGKITRCGHVYCWPCVFHYLALSDKQWRKCPICYEPIYKQDLKSVRGLIGRVFKNGDLITFRLMHRERGSSLFYPKHIEPSITEPQVKRLLVSNNYTISYNHSNLLLADDETILMEIIEKEKYELLKQLQDEGDQPETIFIKQALEEVEEREKIIRERLNTTLPKHDQQLQQKSSDETTNQELSTKHKLSSTQDNKTVNIKPSVVYENAFDNVVLPLNEEDVNEETLLDNLSNEEDSSNSRKISECSIEKDNQYHMDQGSEPSAIHVQHNKHYFYQADNVPHAYLNSINARILLNDYGSYLNCPEVIHARVEHIESFFMTEELRSHFRFLGHLPLTCEFQVIEIRLRPPVISVQTMNMFADELYRRRQFRYRKERTEKRRKQQAEIAETRKLTQYPKELMYLPSEHFPVNGTQSMEEFPAMIPTGSSSSPPSASAIMPNEENGPSFAQMLKQQAPPALLQMSIKKVVGAAPQSTSTMPKEDLRKKKNIKCKNNSDDDYNDGEDDEHFQVPNFHTSFSQDLETVFNKLNVNNATNGDNDTEDQQSNLTVQTVGVGKKKKKTKQLLFATGMGQKAK</sequence>
<comment type="catalytic activity">
    <reaction evidence="1">
        <text>S-ubiquitinyl-[E2 ubiquitin-conjugating enzyme]-L-cysteine + [acceptor protein]-L-lysine = [E2 ubiquitin-conjugating enzyme]-L-cysteine + N(6)-ubiquitinyl-[acceptor protein]-L-lysine.</text>
        <dbReference type="EC" id="2.3.2.27"/>
    </reaction>
</comment>
<dbReference type="GO" id="GO:0061630">
    <property type="term" value="F:ubiquitin protein ligase activity"/>
    <property type="evidence" value="ECO:0007669"/>
    <property type="project" value="UniProtKB-EC"/>
</dbReference>
<evidence type="ECO:0000256" key="14">
    <source>
        <dbReference type="ARBA" id="ARBA00035131"/>
    </source>
</evidence>
<dbReference type="InterPro" id="IPR018957">
    <property type="entry name" value="Znf_C3HC4_RING-type"/>
</dbReference>
<organism evidence="19 21">
    <name type="scientific">Didymodactylos carnosus</name>
    <dbReference type="NCBI Taxonomy" id="1234261"/>
    <lineage>
        <taxon>Eukaryota</taxon>
        <taxon>Metazoa</taxon>
        <taxon>Spiralia</taxon>
        <taxon>Gnathifera</taxon>
        <taxon>Rotifera</taxon>
        <taxon>Eurotatoria</taxon>
        <taxon>Bdelloidea</taxon>
        <taxon>Philodinida</taxon>
        <taxon>Philodinidae</taxon>
        <taxon>Didymodactylos</taxon>
    </lineage>
</organism>
<evidence type="ECO:0000256" key="3">
    <source>
        <dbReference type="ARBA" id="ARBA00004496"/>
    </source>
</evidence>
<keyword evidence="12" id="KW-0862">Zinc</keyword>
<dbReference type="CDD" id="cd16536">
    <property type="entry name" value="RING-HC_RNF10"/>
    <property type="match status" value="1"/>
</dbReference>
<evidence type="ECO:0000259" key="18">
    <source>
        <dbReference type="PROSITE" id="PS50089"/>
    </source>
</evidence>
<evidence type="ECO:0000256" key="4">
    <source>
        <dbReference type="ARBA" id="ARBA00004906"/>
    </source>
</evidence>
<feature type="compositionally biased region" description="Polar residues" evidence="17">
    <location>
        <begin position="293"/>
        <end position="307"/>
    </location>
</feature>
<reference evidence="19" key="1">
    <citation type="submission" date="2021-02" db="EMBL/GenBank/DDBJ databases">
        <authorList>
            <person name="Nowell W R."/>
        </authorList>
    </citation>
    <scope>NUCLEOTIDE SEQUENCE</scope>
</reference>
<dbReference type="OrthoDB" id="10064108at2759"/>
<dbReference type="PROSITE" id="PS00518">
    <property type="entry name" value="ZF_RING_1"/>
    <property type="match status" value="1"/>
</dbReference>
<dbReference type="SUPFAM" id="SSF57850">
    <property type="entry name" value="RING/U-box"/>
    <property type="match status" value="1"/>
</dbReference>
<keyword evidence="8" id="KW-0808">Transferase</keyword>
<evidence type="ECO:0000256" key="11">
    <source>
        <dbReference type="ARBA" id="ARBA00022786"/>
    </source>
</evidence>
<feature type="non-terminal residue" evidence="19">
    <location>
        <position position="1"/>
    </location>
</feature>
<keyword evidence="11" id="KW-0833">Ubl conjugation pathway</keyword>
<keyword evidence="21" id="KW-1185">Reference proteome</keyword>
<evidence type="ECO:0000256" key="6">
    <source>
        <dbReference type="ARBA" id="ARBA00012483"/>
    </source>
</evidence>
<dbReference type="SMART" id="SM00184">
    <property type="entry name" value="RING"/>
    <property type="match status" value="1"/>
</dbReference>
<evidence type="ECO:0000313" key="21">
    <source>
        <dbReference type="Proteomes" id="UP000663829"/>
    </source>
</evidence>
<dbReference type="GO" id="GO:0008270">
    <property type="term" value="F:zinc ion binding"/>
    <property type="evidence" value="ECO:0007669"/>
    <property type="project" value="UniProtKB-KW"/>
</dbReference>
<evidence type="ECO:0000256" key="8">
    <source>
        <dbReference type="ARBA" id="ARBA00022679"/>
    </source>
</evidence>
<dbReference type="AlphaFoldDB" id="A0A814P7K7"/>
<dbReference type="PANTHER" id="PTHR12983">
    <property type="entry name" value="RING FINGER 10 FAMILY MEMBER"/>
    <property type="match status" value="1"/>
</dbReference>
<evidence type="ECO:0000256" key="10">
    <source>
        <dbReference type="ARBA" id="ARBA00022771"/>
    </source>
</evidence>
<dbReference type="GO" id="GO:0005634">
    <property type="term" value="C:nucleus"/>
    <property type="evidence" value="ECO:0007669"/>
    <property type="project" value="UniProtKB-SubCell"/>
</dbReference>
<keyword evidence="10 16" id="KW-0863">Zinc-finger</keyword>
<comment type="pathway">
    <text evidence="4">Protein modification; protein ubiquitination.</text>
</comment>
<evidence type="ECO:0000256" key="2">
    <source>
        <dbReference type="ARBA" id="ARBA00004123"/>
    </source>
</evidence>
<evidence type="ECO:0000256" key="12">
    <source>
        <dbReference type="ARBA" id="ARBA00022833"/>
    </source>
</evidence>
<feature type="domain" description="RING-type" evidence="18">
    <location>
        <begin position="116"/>
        <end position="157"/>
    </location>
</feature>
<feature type="region of interest" description="Disordered" evidence="17">
    <location>
        <begin position="283"/>
        <end position="319"/>
    </location>
</feature>
<evidence type="ECO:0000313" key="20">
    <source>
        <dbReference type="EMBL" id="CAF3866795.1"/>
    </source>
</evidence>
<dbReference type="Pfam" id="PF00097">
    <property type="entry name" value="zf-C3HC4"/>
    <property type="match status" value="1"/>
</dbReference>
<feature type="compositionally biased region" description="Acidic residues" evidence="17">
    <location>
        <begin position="619"/>
        <end position="629"/>
    </location>
</feature>
<keyword evidence="9" id="KW-0479">Metal-binding</keyword>